<sequence>MGDMDWIDAMPSCPVFSPTMKEFDDPLAYIRGIAPLASKYGICKLISPIVPAFPAGVVLTKARGGIKFTSSVQPLRLASWKSNDKVVFRKSGRKYSFCEYEKMANTFSVKKFSSTAVLPAKFVEVQFWQEMALGKMNEIEYGNDIEGSAFSTSLADPLGKSKWNLKDLPHLPNSSLRLLKTAIPGVTEPMLYIGMLFSMFAWHVEDHYLYSISYHHCGASKTWYGVPGHAAPDFEKVVQEHVYDADMLAQHGKDATYHLLNGKTTMFPPKVLYEQNVPVYRAVQEPGQFIITFPQAYHAGFSHGFNCAEAVNFAMVDWFPFGAAASQRYQLLNRMPLLPHEELLCKEAMHIAGKANGSTVDHAKSSDLDETDDDLERPVKTLFVQLMKFQQQMRLLLMQRGARMSVSQRYNTSVTCGLCKHMCYVTFLKCPCFKKPICLNHEKETDNCKCGTARSVVLNCNISNMEAVKREFERADIRRNESIHGPISKGGFRAKMMISKKSMINTVKSLYDCCDNDNNVPNKSRMSNSRLRTKRLQICDHKAHTFCDTMEVPSLQSKMSNLSTRLSKSGALLSKGVDAFLSEDDNRSSLKCSLVGEKIADPFASASCLFMLIRRQLIPPRNFFKADLATLQKVRKISNDILAVSIFKISI</sequence>
<organism evidence="1 2">
    <name type="scientific">Diphasiastrum complanatum</name>
    <name type="common">Issler's clubmoss</name>
    <name type="synonym">Lycopodium complanatum</name>
    <dbReference type="NCBI Taxonomy" id="34168"/>
    <lineage>
        <taxon>Eukaryota</taxon>
        <taxon>Viridiplantae</taxon>
        <taxon>Streptophyta</taxon>
        <taxon>Embryophyta</taxon>
        <taxon>Tracheophyta</taxon>
        <taxon>Lycopodiopsida</taxon>
        <taxon>Lycopodiales</taxon>
        <taxon>Lycopodiaceae</taxon>
        <taxon>Lycopodioideae</taxon>
        <taxon>Diphasiastrum</taxon>
    </lineage>
</organism>
<accession>A0ACC2EU97</accession>
<comment type="caution">
    <text evidence="1">The sequence shown here is derived from an EMBL/GenBank/DDBJ whole genome shotgun (WGS) entry which is preliminary data.</text>
</comment>
<reference evidence="2" key="1">
    <citation type="journal article" date="2024" name="Proc. Natl. Acad. Sci. U.S.A.">
        <title>Extraordinary preservation of gene collinearity over three hundred million years revealed in homosporous lycophytes.</title>
        <authorList>
            <person name="Li C."/>
            <person name="Wickell D."/>
            <person name="Kuo L.Y."/>
            <person name="Chen X."/>
            <person name="Nie B."/>
            <person name="Liao X."/>
            <person name="Peng D."/>
            <person name="Ji J."/>
            <person name="Jenkins J."/>
            <person name="Williams M."/>
            <person name="Shu S."/>
            <person name="Plott C."/>
            <person name="Barry K."/>
            <person name="Rajasekar S."/>
            <person name="Grimwood J."/>
            <person name="Han X."/>
            <person name="Sun S."/>
            <person name="Hou Z."/>
            <person name="He W."/>
            <person name="Dai G."/>
            <person name="Sun C."/>
            <person name="Schmutz J."/>
            <person name="Leebens-Mack J.H."/>
            <person name="Li F.W."/>
            <person name="Wang L."/>
        </authorList>
    </citation>
    <scope>NUCLEOTIDE SEQUENCE [LARGE SCALE GENOMIC DNA]</scope>
    <source>
        <strain evidence="2">cv. PW_Plant_1</strain>
    </source>
</reference>
<protein>
    <submittedName>
        <fullName evidence="1">Uncharacterized protein</fullName>
    </submittedName>
</protein>
<keyword evidence="2" id="KW-1185">Reference proteome</keyword>
<evidence type="ECO:0000313" key="1">
    <source>
        <dbReference type="EMBL" id="KAJ7570045.1"/>
    </source>
</evidence>
<name>A0ACC2EU97_DIPCM</name>
<proteinExistence type="predicted"/>
<gene>
    <name evidence="1" type="ORF">O6H91_01G104900</name>
</gene>
<dbReference type="Proteomes" id="UP001162992">
    <property type="component" value="Chromosome 1"/>
</dbReference>
<dbReference type="EMBL" id="CM055092">
    <property type="protein sequence ID" value="KAJ7570045.1"/>
    <property type="molecule type" value="Genomic_DNA"/>
</dbReference>
<evidence type="ECO:0000313" key="2">
    <source>
        <dbReference type="Proteomes" id="UP001162992"/>
    </source>
</evidence>